<evidence type="ECO:0000313" key="3">
    <source>
        <dbReference type="Proteomes" id="UP001519460"/>
    </source>
</evidence>
<sequence>TPDDDLLRQCEQTSHPTPSRGYPWRGRCGRCLSFSLNSTHKCPRELNKNTTSPSPTHTPIQNPRHKLSLYQLSSTPILSPGDFNAGPTATNHGQAADSQPWVSKTLVGHALLLLPASGNGVTYWFALPTRWTMK</sequence>
<proteinExistence type="predicted"/>
<keyword evidence="3" id="KW-1185">Reference proteome</keyword>
<evidence type="ECO:0000256" key="1">
    <source>
        <dbReference type="SAM" id="MobiDB-lite"/>
    </source>
</evidence>
<feature type="region of interest" description="Disordered" evidence="1">
    <location>
        <begin position="42"/>
        <end position="66"/>
    </location>
</feature>
<feature type="non-terminal residue" evidence="2">
    <location>
        <position position="1"/>
    </location>
</feature>
<organism evidence="2 3">
    <name type="scientific">Batillaria attramentaria</name>
    <dbReference type="NCBI Taxonomy" id="370345"/>
    <lineage>
        <taxon>Eukaryota</taxon>
        <taxon>Metazoa</taxon>
        <taxon>Spiralia</taxon>
        <taxon>Lophotrochozoa</taxon>
        <taxon>Mollusca</taxon>
        <taxon>Gastropoda</taxon>
        <taxon>Caenogastropoda</taxon>
        <taxon>Sorbeoconcha</taxon>
        <taxon>Cerithioidea</taxon>
        <taxon>Batillariidae</taxon>
        <taxon>Batillaria</taxon>
    </lineage>
</organism>
<feature type="compositionally biased region" description="Polar residues" evidence="1">
    <location>
        <begin position="48"/>
        <end position="61"/>
    </location>
</feature>
<comment type="caution">
    <text evidence="2">The sequence shown here is derived from an EMBL/GenBank/DDBJ whole genome shotgun (WGS) entry which is preliminary data.</text>
</comment>
<dbReference type="AlphaFoldDB" id="A0ABD0LQN4"/>
<evidence type="ECO:0000313" key="2">
    <source>
        <dbReference type="EMBL" id="KAK7501540.1"/>
    </source>
</evidence>
<dbReference type="Proteomes" id="UP001519460">
    <property type="component" value="Unassembled WGS sequence"/>
</dbReference>
<protein>
    <recommendedName>
        <fullName evidence="4">Endonuclease/exonuclease/phosphatase domain-containing protein</fullName>
    </recommendedName>
</protein>
<dbReference type="EMBL" id="JACVVK020000031">
    <property type="protein sequence ID" value="KAK7501540.1"/>
    <property type="molecule type" value="Genomic_DNA"/>
</dbReference>
<accession>A0ABD0LQN4</accession>
<feature type="region of interest" description="Disordered" evidence="1">
    <location>
        <begin position="1"/>
        <end position="21"/>
    </location>
</feature>
<evidence type="ECO:0008006" key="4">
    <source>
        <dbReference type="Google" id="ProtNLM"/>
    </source>
</evidence>
<reference evidence="2 3" key="1">
    <citation type="journal article" date="2023" name="Sci. Data">
        <title>Genome assembly of the Korean intertidal mud-creeper Batillaria attramentaria.</title>
        <authorList>
            <person name="Patra A.K."/>
            <person name="Ho P.T."/>
            <person name="Jun S."/>
            <person name="Lee S.J."/>
            <person name="Kim Y."/>
            <person name="Won Y.J."/>
        </authorList>
    </citation>
    <scope>NUCLEOTIDE SEQUENCE [LARGE SCALE GENOMIC DNA]</scope>
    <source>
        <strain evidence="2">Wonlab-2016</strain>
    </source>
</reference>
<gene>
    <name evidence="2" type="ORF">BaRGS_00007344</name>
</gene>
<name>A0ABD0LQN4_9CAEN</name>